<evidence type="ECO:0000256" key="1">
    <source>
        <dbReference type="SAM" id="MobiDB-lite"/>
    </source>
</evidence>
<reference evidence="2 3" key="1">
    <citation type="submission" date="2020-02" db="EMBL/GenBank/DDBJ databases">
        <authorList>
            <person name="Ferguson B K."/>
        </authorList>
    </citation>
    <scope>NUCLEOTIDE SEQUENCE [LARGE SCALE GENOMIC DNA]</scope>
</reference>
<accession>A0A6H5HTD3</accession>
<protein>
    <submittedName>
        <fullName evidence="2">Uncharacterized protein</fullName>
    </submittedName>
</protein>
<evidence type="ECO:0000313" key="2">
    <source>
        <dbReference type="EMBL" id="CAB0020966.1"/>
    </source>
</evidence>
<feature type="compositionally biased region" description="Basic and acidic residues" evidence="1">
    <location>
        <begin position="63"/>
        <end position="73"/>
    </location>
</feature>
<sequence>MTRIVSHDHVFKNLLAHDHRKNQIRCEFPMPWLWEEIRTFSSTSASRQRVSFFEKNRKETFQKDAPKLEKEKGPAGCEEGPAGREEGLGGSWRKFWSRRPTSRASRLSSIRVDRAPPPLTCLMTALDPLLELLWSFFFFIPSYALLKSPLTRSSRAFSRLPEVYGSNLPPTPTLFHHLSSRLETKKLPFSWAPTWKEYRWKTISSAGDLDYEAPHPPARECNFSG</sequence>
<name>A0A6H5HTD3_9HEMI</name>
<dbReference type="EMBL" id="CADCXU010036132">
    <property type="protein sequence ID" value="CAB0020966.1"/>
    <property type="molecule type" value="Genomic_DNA"/>
</dbReference>
<proteinExistence type="predicted"/>
<keyword evidence="3" id="KW-1185">Reference proteome</keyword>
<gene>
    <name evidence="2" type="ORF">NTEN_LOCUS24491</name>
</gene>
<dbReference type="Proteomes" id="UP000479000">
    <property type="component" value="Unassembled WGS sequence"/>
</dbReference>
<organism evidence="2 3">
    <name type="scientific">Nesidiocoris tenuis</name>
    <dbReference type="NCBI Taxonomy" id="355587"/>
    <lineage>
        <taxon>Eukaryota</taxon>
        <taxon>Metazoa</taxon>
        <taxon>Ecdysozoa</taxon>
        <taxon>Arthropoda</taxon>
        <taxon>Hexapoda</taxon>
        <taxon>Insecta</taxon>
        <taxon>Pterygota</taxon>
        <taxon>Neoptera</taxon>
        <taxon>Paraneoptera</taxon>
        <taxon>Hemiptera</taxon>
        <taxon>Heteroptera</taxon>
        <taxon>Panheteroptera</taxon>
        <taxon>Cimicomorpha</taxon>
        <taxon>Miridae</taxon>
        <taxon>Dicyphina</taxon>
        <taxon>Nesidiocoris</taxon>
    </lineage>
</organism>
<feature type="region of interest" description="Disordered" evidence="1">
    <location>
        <begin position="63"/>
        <end position="85"/>
    </location>
</feature>
<evidence type="ECO:0000313" key="3">
    <source>
        <dbReference type="Proteomes" id="UP000479000"/>
    </source>
</evidence>
<dbReference type="AlphaFoldDB" id="A0A6H5HTD3"/>